<comment type="caution">
    <text evidence="1">The sequence shown here is derived from an EMBL/GenBank/DDBJ whole genome shotgun (WGS) entry which is preliminary data.</text>
</comment>
<organism evidence="1 2">
    <name type="scientific">Planotetraspora thailandica</name>
    <dbReference type="NCBI Taxonomy" id="487172"/>
    <lineage>
        <taxon>Bacteria</taxon>
        <taxon>Bacillati</taxon>
        <taxon>Actinomycetota</taxon>
        <taxon>Actinomycetes</taxon>
        <taxon>Streptosporangiales</taxon>
        <taxon>Streptosporangiaceae</taxon>
        <taxon>Planotetraspora</taxon>
    </lineage>
</organism>
<proteinExistence type="predicted"/>
<accession>A0A8J3V092</accession>
<evidence type="ECO:0000313" key="1">
    <source>
        <dbReference type="EMBL" id="GII52666.1"/>
    </source>
</evidence>
<evidence type="ECO:0000313" key="2">
    <source>
        <dbReference type="Proteomes" id="UP000605992"/>
    </source>
</evidence>
<dbReference type="Proteomes" id="UP000605992">
    <property type="component" value="Unassembled WGS sequence"/>
</dbReference>
<reference evidence="1" key="1">
    <citation type="submission" date="2021-01" db="EMBL/GenBank/DDBJ databases">
        <title>Whole genome shotgun sequence of Planotetraspora thailandica NBRC 104271.</title>
        <authorList>
            <person name="Komaki H."/>
            <person name="Tamura T."/>
        </authorList>
    </citation>
    <scope>NUCLEOTIDE SEQUENCE</scope>
    <source>
        <strain evidence="1">NBRC 104271</strain>
    </source>
</reference>
<dbReference type="RefSeq" id="WP_203942967.1">
    <property type="nucleotide sequence ID" value="NZ_BOOR01000007.1"/>
</dbReference>
<keyword evidence="2" id="KW-1185">Reference proteome</keyword>
<name>A0A8J3V092_9ACTN</name>
<dbReference type="EMBL" id="BOOR01000007">
    <property type="protein sequence ID" value="GII52666.1"/>
    <property type="molecule type" value="Genomic_DNA"/>
</dbReference>
<sequence>MKQIMPYPVLVGEVTMTVHEVRLDDVALPYGMISEPDHTVALHLLDREDWNVVRLMLHVIAPRHELDTGPWFSLAFLATASERRTNMHSAVKLMMRQPGEWTGEMELHRDDHFGRVQVSGQLVATVDDVPGRVIAAVGQPWTVDLQARGATQRESIQTRWVNFAQDPELVWCKSDPWMVSTTDEAAVLNLNSGFDGLRAVLESPKAAERPIREALAAQIAVDMWTALFNEAAHRVGSREWPEGWRGLVLQRMLPDLFPDHSLDDALREIVNRGVGGIQTRVLHAAAKQARMPRSLGGFIRSLEKTLPEDE</sequence>
<gene>
    <name evidence="1" type="ORF">Pth03_10550</name>
</gene>
<protein>
    <submittedName>
        <fullName evidence="1">Uncharacterized protein</fullName>
    </submittedName>
</protein>
<dbReference type="AlphaFoldDB" id="A0A8J3V092"/>